<keyword evidence="7 10" id="KW-1133">Transmembrane helix</keyword>
<dbReference type="GO" id="GO:0015721">
    <property type="term" value="P:bile acid and bile salt transport"/>
    <property type="evidence" value="ECO:0007669"/>
    <property type="project" value="UniProtKB-ARBA"/>
</dbReference>
<feature type="transmembrane region" description="Helical" evidence="10">
    <location>
        <begin position="20"/>
        <end position="40"/>
    </location>
</feature>
<sequence length="417" mass="44731">MSQTPNSAAPAAPSRRGKLLRGLLVIVLLLIAAAALWYFMFGRWFEETDDAYVGGNQVQITSMITGTVVGIAADDGMRVERGQVLVQLDRSDTEVALQQAEAKLAGTVRQVRGLYRSVEGAQAELNARQVTLKRARDDFARRKDLAATGAISNEELAHARDELAAAEAAVAGSRETFERSRALVDDTVIATQPDVQAAAAQLRQAWLNNARAGIVSPVSGYVARRSVQVGQRVQPGNALMAVVPTEQMWVEANFKETQLRHMRLGQEVELRSDLYGGDVRYTGHLTSLGMGTGSAFSLLPAQNASGNWIKIVQRVPVRIAIDAKQLAEHPLRIGLSMKAEVSLRDQKGEVLPSQVATGSVFDTDVYSKQMHDADEAIHSIIQGNLPQRADAAAAAGTKATAAVGQQPTTPPHASKAG</sequence>
<dbReference type="Proteomes" id="UP000636938">
    <property type="component" value="Unassembled WGS sequence"/>
</dbReference>
<dbReference type="FunFam" id="2.40.30.170:FF:000003">
    <property type="entry name" value="Multidrug resistance protein A"/>
    <property type="match status" value="1"/>
</dbReference>
<dbReference type="Pfam" id="PF25963">
    <property type="entry name" value="Beta-barrel_AAEA"/>
    <property type="match status" value="1"/>
</dbReference>
<dbReference type="Gene3D" id="1.10.287.470">
    <property type="entry name" value="Helix hairpin bin"/>
    <property type="match status" value="1"/>
</dbReference>
<dbReference type="Gene3D" id="2.40.30.170">
    <property type="match status" value="1"/>
</dbReference>
<evidence type="ECO:0000256" key="9">
    <source>
        <dbReference type="SAM" id="MobiDB-lite"/>
    </source>
</evidence>
<dbReference type="EMBL" id="JACSQS010000005">
    <property type="protein sequence ID" value="MBD7953979.1"/>
    <property type="molecule type" value="Genomic_DNA"/>
</dbReference>
<evidence type="ECO:0000256" key="8">
    <source>
        <dbReference type="ARBA" id="ARBA00023136"/>
    </source>
</evidence>
<evidence type="ECO:0000256" key="6">
    <source>
        <dbReference type="ARBA" id="ARBA00022692"/>
    </source>
</evidence>
<keyword evidence="14" id="KW-1185">Reference proteome</keyword>
<dbReference type="InterPro" id="IPR058633">
    <property type="entry name" value="EmrA/FarA_HH"/>
</dbReference>
<keyword evidence="5" id="KW-0997">Cell inner membrane</keyword>
<keyword evidence="6 10" id="KW-0812">Transmembrane</keyword>
<dbReference type="Gene3D" id="2.40.50.100">
    <property type="match status" value="1"/>
</dbReference>
<evidence type="ECO:0000313" key="14">
    <source>
        <dbReference type="Proteomes" id="UP000636938"/>
    </source>
</evidence>
<dbReference type="GO" id="GO:0046677">
    <property type="term" value="P:response to antibiotic"/>
    <property type="evidence" value="ECO:0007669"/>
    <property type="project" value="UniProtKB-ARBA"/>
</dbReference>
<accession>A0A8X8K1Z5</accession>
<dbReference type="Pfam" id="PF25885">
    <property type="entry name" value="HH_EMRA"/>
    <property type="match status" value="1"/>
</dbReference>
<gene>
    <name evidence="13" type="ORF">H9654_07135</name>
</gene>
<evidence type="ECO:0000256" key="5">
    <source>
        <dbReference type="ARBA" id="ARBA00022519"/>
    </source>
</evidence>
<dbReference type="SUPFAM" id="SSF111369">
    <property type="entry name" value="HlyD-like secretion proteins"/>
    <property type="match status" value="2"/>
</dbReference>
<protein>
    <submittedName>
        <fullName evidence="13">Biotin/lipoyl-binding protein</fullName>
    </submittedName>
</protein>
<name>A0A8X8K1Z5_9GAMM</name>
<evidence type="ECO:0000259" key="11">
    <source>
        <dbReference type="Pfam" id="PF25885"/>
    </source>
</evidence>
<dbReference type="PANTHER" id="PTHR30386:SF19">
    <property type="entry name" value="MULTIDRUG EXPORT PROTEIN EMRA-RELATED"/>
    <property type="match status" value="1"/>
</dbReference>
<dbReference type="InterPro" id="IPR058634">
    <property type="entry name" value="AaeA-lik-b-barrel"/>
</dbReference>
<dbReference type="GO" id="GO:0005886">
    <property type="term" value="C:plasma membrane"/>
    <property type="evidence" value="ECO:0007669"/>
    <property type="project" value="UniProtKB-SubCell"/>
</dbReference>
<reference evidence="13 14" key="1">
    <citation type="submission" date="2020-08" db="EMBL/GenBank/DDBJ databases">
        <title>A Genomic Blueprint of the Chicken Gut Microbiome.</title>
        <authorList>
            <person name="Gilroy R."/>
            <person name="Ravi A."/>
            <person name="Getino M."/>
            <person name="Pursley I."/>
            <person name="Horton D.L."/>
            <person name="Alikhan N.-F."/>
            <person name="Baker D."/>
            <person name="Gharbi K."/>
            <person name="Hall N."/>
            <person name="Watson M."/>
            <person name="Adriaenssens E.M."/>
            <person name="Foster-Nyarko E."/>
            <person name="Jarju S."/>
            <person name="Secka A."/>
            <person name="Antonio M."/>
            <person name="Oren A."/>
            <person name="Chaudhuri R."/>
            <person name="La Ragione R.M."/>
            <person name="Hildebrand F."/>
            <person name="Pallen M.J."/>
        </authorList>
    </citation>
    <scope>NUCLEOTIDE SEQUENCE [LARGE SCALE GENOMIC DNA]</scope>
    <source>
        <strain evidence="13 14">Sa5BUN4</strain>
    </source>
</reference>
<organism evidence="13 14">
    <name type="scientific">Stenotrophomonas lacuserhaii</name>
    <dbReference type="NCBI Taxonomy" id="2760084"/>
    <lineage>
        <taxon>Bacteria</taxon>
        <taxon>Pseudomonadati</taxon>
        <taxon>Pseudomonadota</taxon>
        <taxon>Gammaproteobacteria</taxon>
        <taxon>Lysobacterales</taxon>
        <taxon>Lysobacteraceae</taxon>
        <taxon>Stenotrophomonas</taxon>
    </lineage>
</organism>
<keyword evidence="8 10" id="KW-0472">Membrane</keyword>
<evidence type="ECO:0000256" key="2">
    <source>
        <dbReference type="ARBA" id="ARBA00009477"/>
    </source>
</evidence>
<feature type="domain" description="p-hydroxybenzoic acid efflux pump subunit AaeA-like beta-barrel" evidence="12">
    <location>
        <begin position="249"/>
        <end position="327"/>
    </location>
</feature>
<dbReference type="InterPro" id="IPR050739">
    <property type="entry name" value="MFP"/>
</dbReference>
<evidence type="ECO:0000256" key="4">
    <source>
        <dbReference type="ARBA" id="ARBA00022475"/>
    </source>
</evidence>
<feature type="domain" description="Multidrug export protein EmrA/FarA alpha-helical hairpin" evidence="11">
    <location>
        <begin position="92"/>
        <end position="211"/>
    </location>
</feature>
<dbReference type="AlphaFoldDB" id="A0A8X8K1Z5"/>
<evidence type="ECO:0000259" key="12">
    <source>
        <dbReference type="Pfam" id="PF25963"/>
    </source>
</evidence>
<evidence type="ECO:0000256" key="10">
    <source>
        <dbReference type="SAM" id="Phobius"/>
    </source>
</evidence>
<evidence type="ECO:0000313" key="13">
    <source>
        <dbReference type="EMBL" id="MBD7953979.1"/>
    </source>
</evidence>
<dbReference type="GO" id="GO:1990961">
    <property type="term" value="P:xenobiotic detoxification by transmembrane export across the plasma membrane"/>
    <property type="evidence" value="ECO:0007669"/>
    <property type="project" value="UniProtKB-ARBA"/>
</dbReference>
<comment type="subcellular location">
    <subcellularLocation>
        <location evidence="1">Cell inner membrane</location>
        <topology evidence="1">Single-pass membrane protein</topology>
        <orientation evidence="1">Periplasmic side</orientation>
    </subcellularLocation>
</comment>
<keyword evidence="3" id="KW-0813">Transport</keyword>
<feature type="region of interest" description="Disordered" evidence="9">
    <location>
        <begin position="391"/>
        <end position="417"/>
    </location>
</feature>
<comment type="caution">
    <text evidence="13">The sequence shown here is derived from an EMBL/GenBank/DDBJ whole genome shotgun (WGS) entry which is preliminary data.</text>
</comment>
<feature type="compositionally biased region" description="Low complexity" evidence="9">
    <location>
        <begin position="391"/>
        <end position="402"/>
    </location>
</feature>
<evidence type="ECO:0000256" key="3">
    <source>
        <dbReference type="ARBA" id="ARBA00022448"/>
    </source>
</evidence>
<comment type="similarity">
    <text evidence="2">Belongs to the membrane fusion protein (MFP) (TC 8.A.1) family.</text>
</comment>
<dbReference type="PANTHER" id="PTHR30386">
    <property type="entry name" value="MEMBRANE FUSION SUBUNIT OF EMRAB-TOLC MULTIDRUG EFFLUX PUMP"/>
    <property type="match status" value="1"/>
</dbReference>
<evidence type="ECO:0000256" key="1">
    <source>
        <dbReference type="ARBA" id="ARBA00004383"/>
    </source>
</evidence>
<evidence type="ECO:0000256" key="7">
    <source>
        <dbReference type="ARBA" id="ARBA00022989"/>
    </source>
</evidence>
<keyword evidence="4" id="KW-1003">Cell membrane</keyword>
<proteinExistence type="inferred from homology"/>